<dbReference type="EMBL" id="JBHSGD010000004">
    <property type="protein sequence ID" value="MFC4651892.1"/>
    <property type="molecule type" value="Genomic_DNA"/>
</dbReference>
<organism evidence="2 3">
    <name type="scientific">Lactococcus nasutitermitis</name>
    <dbReference type="NCBI Taxonomy" id="1652957"/>
    <lineage>
        <taxon>Bacteria</taxon>
        <taxon>Bacillati</taxon>
        <taxon>Bacillota</taxon>
        <taxon>Bacilli</taxon>
        <taxon>Lactobacillales</taxon>
        <taxon>Streptococcaceae</taxon>
        <taxon>Lactococcus</taxon>
    </lineage>
</organism>
<dbReference type="Proteomes" id="UP001595987">
    <property type="component" value="Unassembled WGS sequence"/>
</dbReference>
<dbReference type="RefSeq" id="WP_213533807.1">
    <property type="nucleotide sequence ID" value="NZ_BOVQ01000002.1"/>
</dbReference>
<evidence type="ECO:0000313" key="2">
    <source>
        <dbReference type="EMBL" id="MFC4651892.1"/>
    </source>
</evidence>
<protein>
    <recommendedName>
        <fullName evidence="4">ABC transporter permease</fullName>
    </recommendedName>
</protein>
<keyword evidence="1" id="KW-0472">Membrane</keyword>
<feature type="transmembrane region" description="Helical" evidence="1">
    <location>
        <begin position="21"/>
        <end position="39"/>
    </location>
</feature>
<evidence type="ECO:0000256" key="1">
    <source>
        <dbReference type="SAM" id="Phobius"/>
    </source>
</evidence>
<evidence type="ECO:0008006" key="4">
    <source>
        <dbReference type="Google" id="ProtNLM"/>
    </source>
</evidence>
<keyword evidence="1" id="KW-0812">Transmembrane</keyword>
<reference evidence="3" key="1">
    <citation type="journal article" date="2019" name="Int. J. Syst. Evol. Microbiol.">
        <title>The Global Catalogue of Microorganisms (GCM) 10K type strain sequencing project: providing services to taxonomists for standard genome sequencing and annotation.</title>
        <authorList>
            <consortium name="The Broad Institute Genomics Platform"/>
            <consortium name="The Broad Institute Genome Sequencing Center for Infectious Disease"/>
            <person name="Wu L."/>
            <person name="Ma J."/>
        </authorList>
    </citation>
    <scope>NUCLEOTIDE SEQUENCE [LARGE SCALE GENOMIC DNA]</scope>
    <source>
        <strain evidence="3">CCUG 63287</strain>
    </source>
</reference>
<sequence>MDIVEDKYYEKFFQKLRLQQDIIVIFLWAIIIYPILVAINSFSQKPLWKGIFHWDLETGRAFTKKVFLVLLIGGIILIILSTISLIHNNWRENKILSQKRMYDTKRLAARKEILEKIYEERYGEREVRESSQYYIVAPEQNLPNHLIENTFKERNC</sequence>
<feature type="transmembrane region" description="Helical" evidence="1">
    <location>
        <begin position="66"/>
        <end position="86"/>
    </location>
</feature>
<keyword evidence="3" id="KW-1185">Reference proteome</keyword>
<proteinExistence type="predicted"/>
<name>A0ABV9JC76_9LACT</name>
<evidence type="ECO:0000313" key="3">
    <source>
        <dbReference type="Proteomes" id="UP001595987"/>
    </source>
</evidence>
<comment type="caution">
    <text evidence="2">The sequence shown here is derived from an EMBL/GenBank/DDBJ whole genome shotgun (WGS) entry which is preliminary data.</text>
</comment>
<accession>A0ABV9JC76</accession>
<gene>
    <name evidence="2" type="ORF">ACFO26_03140</name>
</gene>
<keyword evidence="1" id="KW-1133">Transmembrane helix</keyword>